<dbReference type="RefSeq" id="WP_255928686.1">
    <property type="nucleotide sequence ID" value="NZ_JANFNH010000016.1"/>
</dbReference>
<feature type="domain" description="N-acetyltransferase" evidence="3">
    <location>
        <begin position="1"/>
        <end position="133"/>
    </location>
</feature>
<keyword evidence="5" id="KW-1185">Reference proteome</keyword>
<proteinExistence type="predicted"/>
<dbReference type="PANTHER" id="PTHR43877:SF2">
    <property type="entry name" value="AMINOALKYLPHOSPHONATE N-ACETYLTRANSFERASE-RELATED"/>
    <property type="match status" value="1"/>
</dbReference>
<dbReference type="InterPro" id="IPR000182">
    <property type="entry name" value="GNAT_dom"/>
</dbReference>
<comment type="caution">
    <text evidence="4">The sequence shown here is derived from an EMBL/GenBank/DDBJ whole genome shotgun (WGS) entry which is preliminary data.</text>
</comment>
<name>A0ABT1PDR2_9ACTN</name>
<dbReference type="SUPFAM" id="SSF55729">
    <property type="entry name" value="Acyl-CoA N-acyltransferases (Nat)"/>
    <property type="match status" value="2"/>
</dbReference>
<accession>A0ABT1PDR2</accession>
<evidence type="ECO:0000256" key="2">
    <source>
        <dbReference type="ARBA" id="ARBA00023315"/>
    </source>
</evidence>
<reference evidence="4 5" key="1">
    <citation type="submission" date="2022-06" db="EMBL/GenBank/DDBJ databases">
        <title>Draft genome sequence of type strain Streptomyces rubrisoli DSM 42083.</title>
        <authorList>
            <person name="Duangmal K."/>
            <person name="Klaysubun C."/>
        </authorList>
    </citation>
    <scope>NUCLEOTIDE SEQUENCE [LARGE SCALE GENOMIC DNA]</scope>
    <source>
        <strain evidence="4 5">DSM 42083</strain>
    </source>
</reference>
<dbReference type="InterPro" id="IPR050832">
    <property type="entry name" value="Bact_Acetyltransf"/>
</dbReference>
<dbReference type="EMBL" id="JANFNH010000016">
    <property type="protein sequence ID" value="MCQ4043509.1"/>
    <property type="molecule type" value="Genomic_DNA"/>
</dbReference>
<evidence type="ECO:0000313" key="4">
    <source>
        <dbReference type="EMBL" id="MCQ4043509.1"/>
    </source>
</evidence>
<dbReference type="InterPro" id="IPR016181">
    <property type="entry name" value="Acyl_CoA_acyltransferase"/>
</dbReference>
<dbReference type="CDD" id="cd04301">
    <property type="entry name" value="NAT_SF"/>
    <property type="match status" value="2"/>
</dbReference>
<gene>
    <name evidence="4" type="ORF">NON19_16140</name>
</gene>
<dbReference type="Proteomes" id="UP001206206">
    <property type="component" value="Unassembled WGS sequence"/>
</dbReference>
<feature type="domain" description="N-acetyltransferase" evidence="3">
    <location>
        <begin position="127"/>
        <end position="276"/>
    </location>
</feature>
<evidence type="ECO:0000313" key="5">
    <source>
        <dbReference type="Proteomes" id="UP001206206"/>
    </source>
</evidence>
<evidence type="ECO:0000259" key="3">
    <source>
        <dbReference type="PROSITE" id="PS51186"/>
    </source>
</evidence>
<evidence type="ECO:0000256" key="1">
    <source>
        <dbReference type="ARBA" id="ARBA00022679"/>
    </source>
</evidence>
<dbReference type="Pfam" id="PF00583">
    <property type="entry name" value="Acetyltransf_1"/>
    <property type="match status" value="2"/>
</dbReference>
<dbReference type="PROSITE" id="PS51186">
    <property type="entry name" value="GNAT"/>
    <property type="match status" value="2"/>
</dbReference>
<organism evidence="4 5">
    <name type="scientific">Streptantibioticus rubrisoli</name>
    <dbReference type="NCBI Taxonomy" id="1387313"/>
    <lineage>
        <taxon>Bacteria</taxon>
        <taxon>Bacillati</taxon>
        <taxon>Actinomycetota</taxon>
        <taxon>Actinomycetes</taxon>
        <taxon>Kitasatosporales</taxon>
        <taxon>Streptomycetaceae</taxon>
        <taxon>Streptantibioticus</taxon>
    </lineage>
</organism>
<sequence length="276" mass="30465">MTTTLRPAEAERRDADGGRSRRFTVCVNSRPVGSIEIATDQRFGPESGRIVSLGIDERDRGRGRGTVAALAAEEVLRGWGCRQVEVRIPADAEAALRLAGALGYTERSRAMSKPLRAAPPPVLPEGVEARPMREDEYETWHEHDRARYVDDWVRRGVPYEKAVARADADYRTLLRDGPHTADAVLRVLAQDGEAIGWLWVALRSDGSAWVYVVEVAAARRGRGHGRTLMLLAERECWAAGVRTLGLNVFTGNAPAQRLYASLGYRPTTVDLVKPLL</sequence>
<keyword evidence="1" id="KW-0808">Transferase</keyword>
<dbReference type="PANTHER" id="PTHR43877">
    <property type="entry name" value="AMINOALKYLPHOSPHONATE N-ACETYLTRANSFERASE-RELATED-RELATED"/>
    <property type="match status" value="1"/>
</dbReference>
<dbReference type="Gene3D" id="3.40.630.30">
    <property type="match status" value="2"/>
</dbReference>
<protein>
    <submittedName>
        <fullName evidence="4">GNAT family N-acetyltransferase</fullName>
    </submittedName>
</protein>
<keyword evidence="2" id="KW-0012">Acyltransferase</keyword>